<feature type="region of interest" description="Disordered" evidence="1">
    <location>
        <begin position="1"/>
        <end position="26"/>
    </location>
</feature>
<evidence type="ECO:0000256" key="1">
    <source>
        <dbReference type="SAM" id="MobiDB-lite"/>
    </source>
</evidence>
<accession>A0A382USL2</accession>
<protein>
    <submittedName>
        <fullName evidence="2">Uncharacterized protein</fullName>
    </submittedName>
</protein>
<sequence>MALTSGLFGNFQDGGKNVMNPLKSIT</sequence>
<gene>
    <name evidence="2" type="ORF">METZ01_LOCUS390107</name>
</gene>
<organism evidence="2">
    <name type="scientific">marine metagenome</name>
    <dbReference type="NCBI Taxonomy" id="408172"/>
    <lineage>
        <taxon>unclassified sequences</taxon>
        <taxon>metagenomes</taxon>
        <taxon>ecological metagenomes</taxon>
    </lineage>
</organism>
<dbReference type="EMBL" id="UINC01146493">
    <property type="protein sequence ID" value="SVD37253.1"/>
    <property type="molecule type" value="Genomic_DNA"/>
</dbReference>
<name>A0A382USL2_9ZZZZ</name>
<dbReference type="AlphaFoldDB" id="A0A382USL2"/>
<evidence type="ECO:0000313" key="2">
    <source>
        <dbReference type="EMBL" id="SVD37253.1"/>
    </source>
</evidence>
<reference evidence="2" key="1">
    <citation type="submission" date="2018-05" db="EMBL/GenBank/DDBJ databases">
        <authorList>
            <person name="Lanie J.A."/>
            <person name="Ng W.-L."/>
            <person name="Kazmierczak K.M."/>
            <person name="Andrzejewski T.M."/>
            <person name="Davidsen T.M."/>
            <person name="Wayne K.J."/>
            <person name="Tettelin H."/>
            <person name="Glass J.I."/>
            <person name="Rusch D."/>
            <person name="Podicherti R."/>
            <person name="Tsui H.-C.T."/>
            <person name="Winkler M.E."/>
        </authorList>
    </citation>
    <scope>NUCLEOTIDE SEQUENCE</scope>
</reference>
<feature type="non-terminal residue" evidence="2">
    <location>
        <position position="26"/>
    </location>
</feature>
<proteinExistence type="predicted"/>